<feature type="non-terminal residue" evidence="3">
    <location>
        <position position="1"/>
    </location>
</feature>
<proteinExistence type="predicted"/>
<reference evidence="3" key="1">
    <citation type="submission" date="2021-06" db="EMBL/GenBank/DDBJ databases">
        <authorList>
            <person name="Kallberg Y."/>
            <person name="Tangrot J."/>
            <person name="Rosling A."/>
        </authorList>
    </citation>
    <scope>NUCLEOTIDE SEQUENCE</scope>
    <source>
        <strain evidence="3">BR232B</strain>
    </source>
</reference>
<evidence type="ECO:0000313" key="3">
    <source>
        <dbReference type="EMBL" id="CAG8647438.1"/>
    </source>
</evidence>
<evidence type="ECO:0000256" key="1">
    <source>
        <dbReference type="SAM" id="MobiDB-lite"/>
    </source>
</evidence>
<dbReference type="Pfam" id="PF07534">
    <property type="entry name" value="TLD"/>
    <property type="match status" value="1"/>
</dbReference>
<evidence type="ECO:0000259" key="2">
    <source>
        <dbReference type="PROSITE" id="PS51886"/>
    </source>
</evidence>
<name>A0A9N9DQT0_9GLOM</name>
<feature type="region of interest" description="Disordered" evidence="1">
    <location>
        <begin position="1"/>
        <end position="29"/>
    </location>
</feature>
<dbReference type="PROSITE" id="PS51886">
    <property type="entry name" value="TLDC"/>
    <property type="match status" value="1"/>
</dbReference>
<keyword evidence="4" id="KW-1185">Reference proteome</keyword>
<feature type="domain" description="TLDc" evidence="2">
    <location>
        <begin position="34"/>
        <end position="202"/>
    </location>
</feature>
<accession>A0A9N9DQT0</accession>
<dbReference type="OrthoDB" id="2307202at2759"/>
<comment type="caution">
    <text evidence="3">The sequence shown here is derived from an EMBL/GenBank/DDBJ whole genome shotgun (WGS) entry which is preliminary data.</text>
</comment>
<gene>
    <name evidence="3" type="ORF">PBRASI_LOCUS10101</name>
</gene>
<protein>
    <submittedName>
        <fullName evidence="3">11771_t:CDS:1</fullName>
    </submittedName>
</protein>
<evidence type="ECO:0000313" key="4">
    <source>
        <dbReference type="Proteomes" id="UP000789739"/>
    </source>
</evidence>
<organism evidence="3 4">
    <name type="scientific">Paraglomus brasilianum</name>
    <dbReference type="NCBI Taxonomy" id="144538"/>
    <lineage>
        <taxon>Eukaryota</taxon>
        <taxon>Fungi</taxon>
        <taxon>Fungi incertae sedis</taxon>
        <taxon>Mucoromycota</taxon>
        <taxon>Glomeromycotina</taxon>
        <taxon>Glomeromycetes</taxon>
        <taxon>Paraglomerales</taxon>
        <taxon>Paraglomeraceae</taxon>
        <taxon>Paraglomus</taxon>
    </lineage>
</organism>
<dbReference type="EMBL" id="CAJVPI010002670">
    <property type="protein sequence ID" value="CAG8647438.1"/>
    <property type="molecule type" value="Genomic_DNA"/>
</dbReference>
<dbReference type="SMART" id="SM00584">
    <property type="entry name" value="TLDc"/>
    <property type="match status" value="1"/>
</dbReference>
<dbReference type="Proteomes" id="UP000789739">
    <property type="component" value="Unassembled WGS sequence"/>
</dbReference>
<dbReference type="InterPro" id="IPR006571">
    <property type="entry name" value="TLDc_dom"/>
</dbReference>
<sequence>EPPIHAADSQSEPLKPQPESRSSPTPSDAKAKSLILNNAQIQWVLGIAKTMICKEHNVKETFYTCSLKLLYQGSHDGYKPTAFHKCCDNRGPTITVIRTKENEIIGGYNPISWDKTLERFTHTPYSFLFAVKSSGNVVSFCQKPATAVRHGPNYGPTFGSDLVVLGGFTGPINSTYQHAYDKPIRDSIEMFAVREIEVFQVTFCST</sequence>
<dbReference type="AlphaFoldDB" id="A0A9N9DQT0"/>